<dbReference type="Proteomes" id="UP001623660">
    <property type="component" value="Unassembled WGS sequence"/>
</dbReference>
<comment type="caution">
    <text evidence="1">The sequence shown here is derived from an EMBL/GenBank/DDBJ whole genome shotgun (WGS) entry which is preliminary data.</text>
</comment>
<sequence length="187" mass="21420">MRKLLFVLLSGLIVACIGVVLYSAKYTVINDKKQLEDNIIRFINRPSVVANNIDIKQELNLDNKKYVLFIINNSLGEAELTKGFNNKYKIETAGYGSSFYTDEINKTNKGKYLIILGKNYENKIAYIKILLDDKEYKISIPKQEYFIVNCAVPIETQQEFVGGGNSTKFYNNNDIDITEEMSKVLFQ</sequence>
<organism evidence="1 2">
    <name type="scientific">Candidatus Clostridium eludens</name>
    <dbReference type="NCBI Taxonomy" id="3381663"/>
    <lineage>
        <taxon>Bacteria</taxon>
        <taxon>Bacillati</taxon>
        <taxon>Bacillota</taxon>
        <taxon>Clostridia</taxon>
        <taxon>Eubacteriales</taxon>
        <taxon>Clostridiaceae</taxon>
        <taxon>Clostridium</taxon>
    </lineage>
</organism>
<gene>
    <name evidence="1" type="ORF">ACJDU8_18410</name>
</gene>
<protein>
    <recommendedName>
        <fullName evidence="3">Lipoprotein</fullName>
    </recommendedName>
</protein>
<evidence type="ECO:0000313" key="2">
    <source>
        <dbReference type="Proteomes" id="UP001623660"/>
    </source>
</evidence>
<dbReference type="PROSITE" id="PS51257">
    <property type="entry name" value="PROKAR_LIPOPROTEIN"/>
    <property type="match status" value="1"/>
</dbReference>
<accession>A0ABW8SS75</accession>
<evidence type="ECO:0008006" key="3">
    <source>
        <dbReference type="Google" id="ProtNLM"/>
    </source>
</evidence>
<name>A0ABW8SS75_9CLOT</name>
<proteinExistence type="predicted"/>
<dbReference type="RefSeq" id="WP_406793626.1">
    <property type="nucleotide sequence ID" value="NZ_JBJHZX010000032.1"/>
</dbReference>
<reference evidence="1 2" key="1">
    <citation type="submission" date="2024-11" db="EMBL/GenBank/DDBJ databases">
        <authorList>
            <person name="Heng Y.C."/>
            <person name="Lim A.C.H."/>
            <person name="Lee J.K.Y."/>
            <person name="Kittelmann S."/>
        </authorList>
    </citation>
    <scope>NUCLEOTIDE SEQUENCE [LARGE SCALE GENOMIC DNA]</scope>
    <source>
        <strain evidence="1 2">WILCCON 0269</strain>
    </source>
</reference>
<evidence type="ECO:0000313" key="1">
    <source>
        <dbReference type="EMBL" id="MFL0197520.1"/>
    </source>
</evidence>
<dbReference type="EMBL" id="JBJHZX010000032">
    <property type="protein sequence ID" value="MFL0197520.1"/>
    <property type="molecule type" value="Genomic_DNA"/>
</dbReference>
<keyword evidence="2" id="KW-1185">Reference proteome</keyword>